<dbReference type="PROSITE" id="PS51471">
    <property type="entry name" value="FE2OG_OXY"/>
    <property type="match status" value="1"/>
</dbReference>
<dbReference type="InParanoid" id="A0A3N4LDC3"/>
<dbReference type="FunFam" id="2.60.120.330:FF:000051">
    <property type="entry name" value="Clavaminate synthase-like protein"/>
    <property type="match status" value="1"/>
</dbReference>
<name>A0A3N4LDC3_9PEZI</name>
<reference evidence="4 5" key="1">
    <citation type="journal article" date="2018" name="Nat. Ecol. Evol.">
        <title>Pezizomycetes genomes reveal the molecular basis of ectomycorrhizal truffle lifestyle.</title>
        <authorList>
            <person name="Murat C."/>
            <person name="Payen T."/>
            <person name="Noel B."/>
            <person name="Kuo A."/>
            <person name="Morin E."/>
            <person name="Chen J."/>
            <person name="Kohler A."/>
            <person name="Krizsan K."/>
            <person name="Balestrini R."/>
            <person name="Da Silva C."/>
            <person name="Montanini B."/>
            <person name="Hainaut M."/>
            <person name="Levati E."/>
            <person name="Barry K.W."/>
            <person name="Belfiori B."/>
            <person name="Cichocki N."/>
            <person name="Clum A."/>
            <person name="Dockter R.B."/>
            <person name="Fauchery L."/>
            <person name="Guy J."/>
            <person name="Iotti M."/>
            <person name="Le Tacon F."/>
            <person name="Lindquist E.A."/>
            <person name="Lipzen A."/>
            <person name="Malagnac F."/>
            <person name="Mello A."/>
            <person name="Molinier V."/>
            <person name="Miyauchi S."/>
            <person name="Poulain J."/>
            <person name="Riccioni C."/>
            <person name="Rubini A."/>
            <person name="Sitrit Y."/>
            <person name="Splivallo R."/>
            <person name="Traeger S."/>
            <person name="Wang M."/>
            <person name="Zifcakova L."/>
            <person name="Wipf D."/>
            <person name="Zambonelli A."/>
            <person name="Paolocci F."/>
            <person name="Nowrousian M."/>
            <person name="Ottonello S."/>
            <person name="Baldrian P."/>
            <person name="Spatafora J.W."/>
            <person name="Henrissat B."/>
            <person name="Nagy L.G."/>
            <person name="Aury J.M."/>
            <person name="Wincker P."/>
            <person name="Grigoriev I.V."/>
            <person name="Bonfante P."/>
            <person name="Martin F.M."/>
        </authorList>
    </citation>
    <scope>NUCLEOTIDE SEQUENCE [LARGE SCALE GENOMIC DNA]</scope>
    <source>
        <strain evidence="4 5">CCBAS932</strain>
    </source>
</reference>
<evidence type="ECO:0000259" key="3">
    <source>
        <dbReference type="PROSITE" id="PS51471"/>
    </source>
</evidence>
<feature type="non-terminal residue" evidence="4">
    <location>
        <position position="325"/>
    </location>
</feature>
<dbReference type="STRING" id="1392247.A0A3N4LDC3"/>
<dbReference type="Proteomes" id="UP000277580">
    <property type="component" value="Unassembled WGS sequence"/>
</dbReference>
<dbReference type="EMBL" id="ML119111">
    <property type="protein sequence ID" value="RPB15975.1"/>
    <property type="molecule type" value="Genomic_DNA"/>
</dbReference>
<dbReference type="Gene3D" id="2.60.120.330">
    <property type="entry name" value="B-lactam Antibiotic, Isopenicillin N Synthase, Chain"/>
    <property type="match status" value="1"/>
</dbReference>
<comment type="similarity">
    <text evidence="1 2">Belongs to the iron/ascorbate-dependent oxidoreductase family.</text>
</comment>
<dbReference type="InterPro" id="IPR027443">
    <property type="entry name" value="IPNS-like_sf"/>
</dbReference>
<dbReference type="InterPro" id="IPR005123">
    <property type="entry name" value="Oxoglu/Fe-dep_dioxygenase_dom"/>
</dbReference>
<dbReference type="InterPro" id="IPR044861">
    <property type="entry name" value="IPNS-like_FE2OG_OXY"/>
</dbReference>
<evidence type="ECO:0000313" key="5">
    <source>
        <dbReference type="Proteomes" id="UP000277580"/>
    </source>
</evidence>
<dbReference type="Pfam" id="PF14226">
    <property type="entry name" value="DIOX_N"/>
    <property type="match status" value="1"/>
</dbReference>
<accession>A0A3N4LDC3</accession>
<dbReference type="PANTHER" id="PTHR47990">
    <property type="entry name" value="2-OXOGLUTARATE (2OG) AND FE(II)-DEPENDENT OXYGENASE SUPERFAMILY PROTEIN-RELATED"/>
    <property type="match status" value="1"/>
</dbReference>
<evidence type="ECO:0000313" key="4">
    <source>
        <dbReference type="EMBL" id="RPB15975.1"/>
    </source>
</evidence>
<dbReference type="SUPFAM" id="SSF51197">
    <property type="entry name" value="Clavaminate synthase-like"/>
    <property type="match status" value="1"/>
</dbReference>
<evidence type="ECO:0000256" key="1">
    <source>
        <dbReference type="ARBA" id="ARBA00008056"/>
    </source>
</evidence>
<keyword evidence="2" id="KW-0479">Metal-binding</keyword>
<keyword evidence="2" id="KW-0560">Oxidoreductase</keyword>
<sequence length="325" mass="36254">MMSMPIVSLISLQDSSECASNLLEAARTLGFVYITSEGSNISTEKIDRMFQLSKKFFSSPREEKEKCRISADNKGWSSMHSETLDPQNQRRGDFKEAFNFGEFKDGKAQQPMPVALSEHEAELSEFADLCHSLCLKLLRLFAIALKIDHSEGGEDWFTSRHSDNGPSGSILRLLHYPSLPADSDYSPTLDIRAGAHSDYGSVTLLFQRAGEPGLEIHHPVTKTWSPVPVLKDAILVNIGDLLSYWTAGLLRSTIHRVTFPKTPEVAPNDRYSIVYFCHPENSTLLTPIPSEVVKGRGDRGANDIEKTLTADDHLRGRLKATYGWK</sequence>
<keyword evidence="2" id="KW-0408">Iron</keyword>
<dbReference type="GO" id="GO:0046872">
    <property type="term" value="F:metal ion binding"/>
    <property type="evidence" value="ECO:0007669"/>
    <property type="project" value="UniProtKB-KW"/>
</dbReference>
<keyword evidence="5" id="KW-1185">Reference proteome</keyword>
<feature type="domain" description="Fe2OG dioxygenase" evidence="3">
    <location>
        <begin position="166"/>
        <end position="279"/>
    </location>
</feature>
<proteinExistence type="inferred from homology"/>
<dbReference type="AlphaFoldDB" id="A0A3N4LDC3"/>
<dbReference type="OrthoDB" id="406156at2759"/>
<organism evidence="4 5">
    <name type="scientific">Morchella conica CCBAS932</name>
    <dbReference type="NCBI Taxonomy" id="1392247"/>
    <lineage>
        <taxon>Eukaryota</taxon>
        <taxon>Fungi</taxon>
        <taxon>Dikarya</taxon>
        <taxon>Ascomycota</taxon>
        <taxon>Pezizomycotina</taxon>
        <taxon>Pezizomycetes</taxon>
        <taxon>Pezizales</taxon>
        <taxon>Morchellaceae</taxon>
        <taxon>Morchella</taxon>
    </lineage>
</organism>
<dbReference type="InterPro" id="IPR050231">
    <property type="entry name" value="Iron_ascorbate_oxido_reductase"/>
</dbReference>
<dbReference type="Pfam" id="PF03171">
    <property type="entry name" value="2OG-FeII_Oxy"/>
    <property type="match status" value="1"/>
</dbReference>
<dbReference type="InterPro" id="IPR026992">
    <property type="entry name" value="DIOX_N"/>
</dbReference>
<dbReference type="GO" id="GO:0044283">
    <property type="term" value="P:small molecule biosynthetic process"/>
    <property type="evidence" value="ECO:0007669"/>
    <property type="project" value="UniProtKB-ARBA"/>
</dbReference>
<dbReference type="GO" id="GO:0016491">
    <property type="term" value="F:oxidoreductase activity"/>
    <property type="evidence" value="ECO:0007669"/>
    <property type="project" value="UniProtKB-KW"/>
</dbReference>
<gene>
    <name evidence="4" type="ORF">P167DRAFT_501394</name>
</gene>
<protein>
    <submittedName>
        <fullName evidence="4">Clavaminate synthase-like protein</fullName>
    </submittedName>
</protein>
<evidence type="ECO:0000256" key="2">
    <source>
        <dbReference type="RuleBase" id="RU003682"/>
    </source>
</evidence>